<dbReference type="PANTHER" id="PTHR47545">
    <property type="entry name" value="MULTIFUNCTIONAL CCA PROTEIN"/>
    <property type="match status" value="1"/>
</dbReference>
<dbReference type="Gene3D" id="1.10.3090.10">
    <property type="entry name" value="cca-adding enzyme, domain 2"/>
    <property type="match status" value="1"/>
</dbReference>
<comment type="catalytic activity">
    <reaction evidence="13">
        <text>a tRNA precursor + 2 CTP + ATP = a tRNA with a 3' CCA end + 3 diphosphate</text>
        <dbReference type="Rhea" id="RHEA:14433"/>
        <dbReference type="Rhea" id="RHEA-COMP:10465"/>
        <dbReference type="Rhea" id="RHEA-COMP:10468"/>
        <dbReference type="ChEBI" id="CHEBI:30616"/>
        <dbReference type="ChEBI" id="CHEBI:33019"/>
        <dbReference type="ChEBI" id="CHEBI:37563"/>
        <dbReference type="ChEBI" id="CHEBI:74896"/>
        <dbReference type="ChEBI" id="CHEBI:83071"/>
        <dbReference type="EC" id="2.7.7.72"/>
    </reaction>
</comment>
<dbReference type="Pfam" id="PF01743">
    <property type="entry name" value="PolyA_pol"/>
    <property type="match status" value="1"/>
</dbReference>
<dbReference type="NCBIfam" id="NF008137">
    <property type="entry name" value="PRK10885.1"/>
    <property type="match status" value="1"/>
</dbReference>
<comment type="cofactor">
    <cofactor evidence="13">
        <name>Ni(2+)</name>
        <dbReference type="ChEBI" id="CHEBI:49786"/>
    </cofactor>
    <text evidence="13">Nickel for phosphatase activity.</text>
</comment>
<evidence type="ECO:0000256" key="3">
    <source>
        <dbReference type="ARBA" id="ARBA00022694"/>
    </source>
</evidence>
<dbReference type="InterPro" id="IPR006674">
    <property type="entry name" value="HD_domain"/>
</dbReference>
<evidence type="ECO:0000313" key="16">
    <source>
        <dbReference type="Proteomes" id="UP001139293"/>
    </source>
</evidence>
<dbReference type="PIRSF" id="PIRSF000813">
    <property type="entry name" value="CCA_bact"/>
    <property type="match status" value="1"/>
</dbReference>
<dbReference type="PANTHER" id="PTHR47545:SF1">
    <property type="entry name" value="MULTIFUNCTIONAL CCA PROTEIN"/>
    <property type="match status" value="1"/>
</dbReference>
<feature type="binding site" evidence="13">
    <location>
        <position position="21"/>
    </location>
    <ligand>
        <name>Mg(2+)</name>
        <dbReference type="ChEBI" id="CHEBI:18420"/>
    </ligand>
</feature>
<feature type="binding site" evidence="13">
    <location>
        <position position="137"/>
    </location>
    <ligand>
        <name>ATP</name>
        <dbReference type="ChEBI" id="CHEBI:30616"/>
    </ligand>
</feature>
<comment type="domain">
    <text evidence="13">Comprises two domains: an N-terminal domain containing the nucleotidyltransferase activity and a C-terminal HD domain associated with both phosphodiesterase and phosphatase activities.</text>
</comment>
<dbReference type="GO" id="GO:0000287">
    <property type="term" value="F:magnesium ion binding"/>
    <property type="evidence" value="ECO:0007669"/>
    <property type="project" value="UniProtKB-UniRule"/>
</dbReference>
<keyword evidence="4 13" id="KW-0548">Nucleotidyltransferase</keyword>
<dbReference type="HAMAP" id="MF_01262">
    <property type="entry name" value="CCA_bact_type2"/>
    <property type="match status" value="1"/>
</dbReference>
<dbReference type="GO" id="GO:0004810">
    <property type="term" value="F:CCA tRNA nucleotidyltransferase activity"/>
    <property type="evidence" value="ECO:0007669"/>
    <property type="project" value="UniProtKB-UniRule"/>
</dbReference>
<comment type="caution">
    <text evidence="15">The sequence shown here is derived from an EMBL/GenBank/DDBJ whole genome shotgun (WGS) entry which is preliminary data.</text>
</comment>
<dbReference type="EC" id="3.1.3.-" evidence="13"/>
<dbReference type="Pfam" id="PF12627">
    <property type="entry name" value="PolyA_pol_RNAbd"/>
    <property type="match status" value="1"/>
</dbReference>
<keyword evidence="3 13" id="KW-0819">tRNA processing</keyword>
<feature type="binding site" evidence="13">
    <location>
        <position position="91"/>
    </location>
    <ligand>
        <name>CTP</name>
        <dbReference type="ChEBI" id="CHEBI:37563"/>
    </ligand>
</feature>
<keyword evidence="1 13" id="KW-0533">Nickel</keyword>
<feature type="binding site" evidence="13">
    <location>
        <position position="11"/>
    </location>
    <ligand>
        <name>ATP</name>
        <dbReference type="ChEBI" id="CHEBI:30616"/>
    </ligand>
</feature>
<evidence type="ECO:0000256" key="9">
    <source>
        <dbReference type="ARBA" id="ARBA00022840"/>
    </source>
</evidence>
<feature type="domain" description="HD" evidence="14">
    <location>
        <begin position="228"/>
        <end position="329"/>
    </location>
</feature>
<feature type="binding site" evidence="13">
    <location>
        <position position="140"/>
    </location>
    <ligand>
        <name>CTP</name>
        <dbReference type="ChEBI" id="CHEBI:37563"/>
    </ligand>
</feature>
<dbReference type="InterPro" id="IPR002646">
    <property type="entry name" value="PolA_pol_head_dom"/>
</dbReference>
<protein>
    <recommendedName>
        <fullName evidence="13">Multifunctional CCA protein</fullName>
    </recommendedName>
    <domain>
        <recommendedName>
            <fullName evidence="13">CCA-adding enzyme</fullName>
            <ecNumber evidence="13">2.7.7.72</ecNumber>
        </recommendedName>
        <alternativeName>
            <fullName evidence="13">CCA tRNA nucleotidyltransferase</fullName>
        </alternativeName>
        <alternativeName>
            <fullName evidence="13">tRNA CCA-pyrophosphorylase</fullName>
        </alternativeName>
        <alternativeName>
            <fullName evidence="13">tRNA adenylyl-/cytidylyl-transferase</fullName>
        </alternativeName>
        <alternativeName>
            <fullName evidence="13">tRNA nucleotidyltransferase</fullName>
        </alternativeName>
        <alternativeName>
            <fullName evidence="13">tRNA-NT</fullName>
        </alternativeName>
    </domain>
    <domain>
        <recommendedName>
            <fullName evidence="13">2'-nucleotidase</fullName>
            <ecNumber evidence="13">3.1.3.-</ecNumber>
        </recommendedName>
    </domain>
    <domain>
        <recommendedName>
            <fullName evidence="13">2',3'-cyclic phosphodiesterase</fullName>
            <ecNumber evidence="13">3.1.4.-</ecNumber>
        </recommendedName>
    </domain>
    <domain>
        <recommendedName>
            <fullName evidence="13">Phosphatase</fullName>
        </recommendedName>
    </domain>
</protein>
<keyword evidence="6 13" id="KW-0547">Nucleotide-binding</keyword>
<dbReference type="GO" id="GO:0000049">
    <property type="term" value="F:tRNA binding"/>
    <property type="evidence" value="ECO:0007669"/>
    <property type="project" value="UniProtKB-UniRule"/>
</dbReference>
<comment type="function">
    <text evidence="13">Catalyzes the addition and repair of the essential 3'-terminal CCA sequence in tRNAs without using a nucleic acid template. Adds these three nucleotides in the order of C, C, and A to the tRNA nucleotide-73, using CTP and ATP as substrates and producing inorganic pyrophosphate. tRNA 3'-terminal CCA addition is required both for tRNA processing and repair. Also involved in tRNA surveillance by mediating tandem CCA addition to generate a CCACCA at the 3' terminus of unstable tRNAs. While stable tRNAs receive only 3'-terminal CCA, unstable tRNAs are marked with CCACCA and rapidly degraded.</text>
</comment>
<keyword evidence="9 13" id="KW-0067">ATP-binding</keyword>
<name>A0A9X1ZC08_9GAMM</name>
<dbReference type="GO" id="GO:0005524">
    <property type="term" value="F:ATP binding"/>
    <property type="evidence" value="ECO:0007669"/>
    <property type="project" value="UniProtKB-UniRule"/>
</dbReference>
<dbReference type="InterPro" id="IPR032828">
    <property type="entry name" value="PolyA_RNA-bd"/>
</dbReference>
<gene>
    <name evidence="13" type="primary">cca</name>
    <name evidence="15" type="ORF">L2740_09705</name>
</gene>
<comment type="miscellaneous">
    <text evidence="13">A single active site specifically recognizes both ATP and CTP and is responsible for their addition.</text>
</comment>
<dbReference type="GO" id="GO:0001680">
    <property type="term" value="P:tRNA 3'-terminal CCA addition"/>
    <property type="evidence" value="ECO:0007669"/>
    <property type="project" value="UniProtKB-UniRule"/>
</dbReference>
<dbReference type="Proteomes" id="UP001139293">
    <property type="component" value="Unassembled WGS sequence"/>
</dbReference>
<feature type="binding site" evidence="13">
    <location>
        <position position="8"/>
    </location>
    <ligand>
        <name>CTP</name>
        <dbReference type="ChEBI" id="CHEBI:37563"/>
    </ligand>
</feature>
<keyword evidence="12 13" id="KW-0511">Multifunctional enzyme</keyword>
<dbReference type="HAMAP" id="MF_01261">
    <property type="entry name" value="CCA_bact_type1"/>
    <property type="match status" value="1"/>
</dbReference>
<keyword evidence="7 13" id="KW-0692">RNA repair</keyword>
<dbReference type="SUPFAM" id="SSF81301">
    <property type="entry name" value="Nucleotidyltransferase"/>
    <property type="match status" value="1"/>
</dbReference>
<dbReference type="InterPro" id="IPR043519">
    <property type="entry name" value="NT_sf"/>
</dbReference>
<evidence type="ECO:0000313" key="15">
    <source>
        <dbReference type="EMBL" id="MCL1138818.1"/>
    </source>
</evidence>
<evidence type="ECO:0000259" key="14">
    <source>
        <dbReference type="PROSITE" id="PS51831"/>
    </source>
</evidence>
<feature type="binding site" evidence="13">
    <location>
        <position position="23"/>
    </location>
    <ligand>
        <name>Mg(2+)</name>
        <dbReference type="ChEBI" id="CHEBI:18420"/>
    </ligand>
</feature>
<keyword evidence="5 13" id="KW-0479">Metal-binding</keyword>
<sequence>MKIYLVGGAVRDKLLNLDVKDHDYMVVGATPEQMLAKGFTQVGKDFPVFLHPKTSQEYALARTERKTAAGYGGFSVDAAPHVTLEQDLLRRDLTVNAIAQDDQGNLYDPYNGIRDIENRTLRHVSDAFVEDPLRVLRVARFAARFHSLGFTIAPETLELMSKLSQSGELEALTAERVYVELDKALSTASPQVFFQILKQCGALKVLFPEIDALFGVPQPEKWHPEIDTGIHTLMVLEQTAKLSDDNAVRFAALVHDLGKALSPKEHLPKHHGHGQKGLPLIKNLCTRYRIPNEYRDLALLVSDQHQNIHNVTELRAETVVKIFDKADFWRKPQRLEQLLIACEADSKGRTGLEQKPYPQADYLKACFTAASNIAVQSIIEKGFKGAEIRGQLAIERIAAVQKIKDLQGSKSE</sequence>
<feature type="binding site" evidence="13">
    <location>
        <position position="11"/>
    </location>
    <ligand>
        <name>CTP</name>
        <dbReference type="ChEBI" id="CHEBI:37563"/>
    </ligand>
</feature>
<dbReference type="AlphaFoldDB" id="A0A9X1ZC08"/>
<comment type="cofactor">
    <cofactor evidence="13">
        <name>Mg(2+)</name>
        <dbReference type="ChEBI" id="CHEBI:18420"/>
    </cofactor>
    <text evidence="13">Magnesium is required for nucleotidyltransferase activity.</text>
</comment>
<evidence type="ECO:0000256" key="11">
    <source>
        <dbReference type="ARBA" id="ARBA00022884"/>
    </source>
</evidence>
<feature type="binding site" evidence="13">
    <location>
        <position position="137"/>
    </location>
    <ligand>
        <name>CTP</name>
        <dbReference type="ChEBI" id="CHEBI:37563"/>
    </ligand>
</feature>
<accession>A0A9X1ZC08</accession>
<feature type="binding site" evidence="13">
    <location>
        <position position="91"/>
    </location>
    <ligand>
        <name>ATP</name>
        <dbReference type="ChEBI" id="CHEBI:30616"/>
    </ligand>
</feature>
<evidence type="ECO:0000256" key="2">
    <source>
        <dbReference type="ARBA" id="ARBA00022679"/>
    </source>
</evidence>
<evidence type="ECO:0000256" key="7">
    <source>
        <dbReference type="ARBA" id="ARBA00022800"/>
    </source>
</evidence>
<dbReference type="InterPro" id="IPR050124">
    <property type="entry name" value="tRNA_CCA-adding_enzyme"/>
</dbReference>
<dbReference type="InterPro" id="IPR003607">
    <property type="entry name" value="HD/PDEase_dom"/>
</dbReference>
<evidence type="ECO:0000256" key="1">
    <source>
        <dbReference type="ARBA" id="ARBA00022596"/>
    </source>
</evidence>
<dbReference type="SMART" id="SM00471">
    <property type="entry name" value="HDc"/>
    <property type="match status" value="1"/>
</dbReference>
<dbReference type="SUPFAM" id="SSF81891">
    <property type="entry name" value="Poly A polymerase C-terminal region-like"/>
    <property type="match status" value="1"/>
</dbReference>
<dbReference type="PROSITE" id="PS51831">
    <property type="entry name" value="HD"/>
    <property type="match status" value="1"/>
</dbReference>
<evidence type="ECO:0000256" key="13">
    <source>
        <dbReference type="HAMAP-Rule" id="MF_01261"/>
    </source>
</evidence>
<dbReference type="Pfam" id="PF01966">
    <property type="entry name" value="HD"/>
    <property type="match status" value="1"/>
</dbReference>
<proteinExistence type="inferred from homology"/>
<dbReference type="CDD" id="cd00077">
    <property type="entry name" value="HDc"/>
    <property type="match status" value="1"/>
</dbReference>
<evidence type="ECO:0000256" key="4">
    <source>
        <dbReference type="ARBA" id="ARBA00022695"/>
    </source>
</evidence>
<dbReference type="GO" id="GO:0016791">
    <property type="term" value="F:phosphatase activity"/>
    <property type="evidence" value="ECO:0007669"/>
    <property type="project" value="UniProtKB-UniRule"/>
</dbReference>
<dbReference type="CDD" id="cd05398">
    <property type="entry name" value="NT_ClassII-CCAase"/>
    <property type="match status" value="1"/>
</dbReference>
<dbReference type="InterPro" id="IPR012006">
    <property type="entry name" value="CCA_bact"/>
</dbReference>
<evidence type="ECO:0000256" key="12">
    <source>
        <dbReference type="ARBA" id="ARBA00023268"/>
    </source>
</evidence>
<dbReference type="EC" id="2.7.7.72" evidence="13"/>
<evidence type="ECO:0000256" key="10">
    <source>
        <dbReference type="ARBA" id="ARBA00022842"/>
    </source>
</evidence>
<comment type="catalytic activity">
    <reaction evidence="13">
        <text>a tRNA with a 3' CCA end + 2 CTP + ATP = a tRNA with a 3' CCACCA end + 3 diphosphate</text>
        <dbReference type="Rhea" id="RHEA:76235"/>
        <dbReference type="Rhea" id="RHEA-COMP:10468"/>
        <dbReference type="Rhea" id="RHEA-COMP:18655"/>
        <dbReference type="ChEBI" id="CHEBI:30616"/>
        <dbReference type="ChEBI" id="CHEBI:33019"/>
        <dbReference type="ChEBI" id="CHEBI:37563"/>
        <dbReference type="ChEBI" id="CHEBI:83071"/>
        <dbReference type="ChEBI" id="CHEBI:195187"/>
    </reaction>
</comment>
<dbReference type="Gene3D" id="3.30.460.10">
    <property type="entry name" value="Beta Polymerase, domain 2"/>
    <property type="match status" value="1"/>
</dbReference>
<dbReference type="GO" id="GO:0004112">
    <property type="term" value="F:cyclic-nucleotide phosphodiesterase activity"/>
    <property type="evidence" value="ECO:0007669"/>
    <property type="project" value="UniProtKB-UniRule"/>
</dbReference>
<keyword evidence="11 13" id="KW-0694">RNA-binding</keyword>
<keyword evidence="8 13" id="KW-0378">Hydrolase</keyword>
<comment type="subunit">
    <text evidence="13">Monomer. Can also form homodimers and oligomers.</text>
</comment>
<dbReference type="GO" id="GO:0042245">
    <property type="term" value="P:RNA repair"/>
    <property type="evidence" value="ECO:0007669"/>
    <property type="project" value="UniProtKB-KW"/>
</dbReference>
<dbReference type="EMBL" id="JAKILB010000005">
    <property type="protein sequence ID" value="MCL1138818.1"/>
    <property type="molecule type" value="Genomic_DNA"/>
</dbReference>
<evidence type="ECO:0000256" key="8">
    <source>
        <dbReference type="ARBA" id="ARBA00022801"/>
    </source>
</evidence>
<dbReference type="EC" id="3.1.4.-" evidence="13"/>
<reference evidence="15" key="1">
    <citation type="submission" date="2022-01" db="EMBL/GenBank/DDBJ databases">
        <title>Whole genome-based taxonomy of the Shewanellaceae.</title>
        <authorList>
            <person name="Martin-Rodriguez A.J."/>
        </authorList>
    </citation>
    <scope>NUCLEOTIDE SEQUENCE</scope>
    <source>
        <strain evidence="15">KCTC 23973</strain>
    </source>
</reference>
<evidence type="ECO:0000256" key="6">
    <source>
        <dbReference type="ARBA" id="ARBA00022741"/>
    </source>
</evidence>
<dbReference type="FunFam" id="1.10.3090.10:FF:000001">
    <property type="entry name" value="Multifunctional CCA protein"/>
    <property type="match status" value="1"/>
</dbReference>
<comment type="similarity">
    <text evidence="13">Belongs to the tRNA nucleotidyltransferase/poly(A) polymerase family. Bacterial CCA-adding enzyme type 1 subfamily.</text>
</comment>
<keyword evidence="16" id="KW-1185">Reference proteome</keyword>
<dbReference type="RefSeq" id="WP_248949941.1">
    <property type="nucleotide sequence ID" value="NZ_JAKILB010000005.1"/>
</dbReference>
<feature type="binding site" evidence="13">
    <location>
        <position position="140"/>
    </location>
    <ligand>
        <name>ATP</name>
        <dbReference type="ChEBI" id="CHEBI:30616"/>
    </ligand>
</feature>
<keyword evidence="10 13" id="KW-0460">Magnesium</keyword>
<keyword evidence="2 13" id="KW-0808">Transferase</keyword>
<evidence type="ECO:0000256" key="5">
    <source>
        <dbReference type="ARBA" id="ARBA00022723"/>
    </source>
</evidence>
<organism evidence="15 16">
    <name type="scientific">Shewanella pneumatophori</name>
    <dbReference type="NCBI Taxonomy" id="314092"/>
    <lineage>
        <taxon>Bacteria</taxon>
        <taxon>Pseudomonadati</taxon>
        <taxon>Pseudomonadota</taxon>
        <taxon>Gammaproteobacteria</taxon>
        <taxon>Alteromonadales</taxon>
        <taxon>Shewanellaceae</taxon>
        <taxon>Shewanella</taxon>
    </lineage>
</organism>
<feature type="binding site" evidence="13">
    <location>
        <position position="8"/>
    </location>
    <ligand>
        <name>ATP</name>
        <dbReference type="ChEBI" id="CHEBI:30616"/>
    </ligand>
</feature>